<dbReference type="AlphaFoldDB" id="A0A2U1JXF9"/>
<dbReference type="Pfam" id="PF01061">
    <property type="entry name" value="ABC2_membrane"/>
    <property type="match status" value="1"/>
</dbReference>
<evidence type="ECO:0000313" key="8">
    <source>
        <dbReference type="Proteomes" id="UP000245998"/>
    </source>
</evidence>
<feature type="domain" description="ABC transmembrane type-2" evidence="6">
    <location>
        <begin position="17"/>
        <end position="240"/>
    </location>
</feature>
<keyword evidence="8" id="KW-1185">Reference proteome</keyword>
<sequence length="246" mass="26931">MWAVAEIETKKQLQDKSLLFWTLLLPIIFIVGFMAIFSSNAPDKTAVANQIITGFSVFFSIFIIISMTISFVKDRERGFVARLASTPLTPGGYFIGKWLPFVAIVIGQIAVLAAVGIIAYDMTIVQPFLYFLIVVLLAVMVTSWGLAIAVFSKTENTGIVMTQIIAFAGAILGGLWMPYEILPGIIQTIGKFLPQYWTHQALLSTVSEQSSGVNIGVALLILLAYTLLGFALAFAGYRKFLRTSKS</sequence>
<organism evidence="7 8">
    <name type="scientific">Pueribacillus theae</name>
    <dbReference type="NCBI Taxonomy" id="2171751"/>
    <lineage>
        <taxon>Bacteria</taxon>
        <taxon>Bacillati</taxon>
        <taxon>Bacillota</taxon>
        <taxon>Bacilli</taxon>
        <taxon>Bacillales</taxon>
        <taxon>Bacillaceae</taxon>
        <taxon>Pueribacillus</taxon>
    </lineage>
</organism>
<gene>
    <name evidence="7" type="ORF">DCC39_12580</name>
</gene>
<dbReference type="EMBL" id="QCZG01000027">
    <property type="protein sequence ID" value="PWA09675.1"/>
    <property type="molecule type" value="Genomic_DNA"/>
</dbReference>
<evidence type="ECO:0000256" key="2">
    <source>
        <dbReference type="ARBA" id="ARBA00022692"/>
    </source>
</evidence>
<evidence type="ECO:0000259" key="6">
    <source>
        <dbReference type="PROSITE" id="PS51012"/>
    </source>
</evidence>
<dbReference type="GO" id="GO:0140359">
    <property type="term" value="F:ABC-type transporter activity"/>
    <property type="evidence" value="ECO:0007669"/>
    <property type="project" value="InterPro"/>
</dbReference>
<proteinExistence type="inferred from homology"/>
<keyword evidence="2 5" id="KW-0812">Transmembrane</keyword>
<comment type="caution">
    <text evidence="7">The sequence shown here is derived from an EMBL/GenBank/DDBJ whole genome shotgun (WGS) entry which is preliminary data.</text>
</comment>
<dbReference type="PIRSF" id="PIRSF006648">
    <property type="entry name" value="DrrB"/>
    <property type="match status" value="1"/>
</dbReference>
<dbReference type="PROSITE" id="PS51012">
    <property type="entry name" value="ABC_TM2"/>
    <property type="match status" value="1"/>
</dbReference>
<evidence type="ECO:0000313" key="7">
    <source>
        <dbReference type="EMBL" id="PWA09675.1"/>
    </source>
</evidence>
<dbReference type="PANTHER" id="PTHR43027">
    <property type="entry name" value="DOXORUBICIN RESISTANCE ABC TRANSPORTER PERMEASE PROTEIN DRRC-RELATED"/>
    <property type="match status" value="1"/>
</dbReference>
<keyword evidence="3 5" id="KW-1133">Transmembrane helix</keyword>
<keyword evidence="5" id="KW-0813">Transport</keyword>
<feature type="transmembrane region" description="Helical" evidence="5">
    <location>
        <begin position="98"/>
        <end position="122"/>
    </location>
</feature>
<dbReference type="OrthoDB" id="266913at2"/>
<feature type="transmembrane region" description="Helical" evidence="5">
    <location>
        <begin position="215"/>
        <end position="237"/>
    </location>
</feature>
<accession>A0A2U1JXF9</accession>
<evidence type="ECO:0000256" key="3">
    <source>
        <dbReference type="ARBA" id="ARBA00022989"/>
    </source>
</evidence>
<comment type="similarity">
    <text evidence="5">Belongs to the ABC-2 integral membrane protein family.</text>
</comment>
<comment type="subcellular location">
    <subcellularLocation>
        <location evidence="5">Cell membrane</location>
        <topology evidence="5">Multi-pass membrane protein</topology>
    </subcellularLocation>
    <subcellularLocation>
        <location evidence="1">Membrane</location>
        <topology evidence="1">Multi-pass membrane protein</topology>
    </subcellularLocation>
</comment>
<evidence type="ECO:0000256" key="1">
    <source>
        <dbReference type="ARBA" id="ARBA00004141"/>
    </source>
</evidence>
<feature type="transmembrane region" description="Helical" evidence="5">
    <location>
        <begin position="18"/>
        <end position="39"/>
    </location>
</feature>
<dbReference type="InterPro" id="IPR052902">
    <property type="entry name" value="ABC-2_transporter"/>
</dbReference>
<feature type="transmembrane region" description="Helical" evidence="5">
    <location>
        <begin position="158"/>
        <end position="177"/>
    </location>
</feature>
<dbReference type="RefSeq" id="WP_116555257.1">
    <property type="nucleotide sequence ID" value="NZ_QCZG01000027.1"/>
</dbReference>
<evidence type="ECO:0000256" key="5">
    <source>
        <dbReference type="RuleBase" id="RU361157"/>
    </source>
</evidence>
<dbReference type="InterPro" id="IPR013525">
    <property type="entry name" value="ABC2_TM"/>
</dbReference>
<name>A0A2U1JXF9_9BACI</name>
<dbReference type="PANTHER" id="PTHR43027:SF1">
    <property type="entry name" value="DOXORUBICIN RESISTANCE ABC TRANSPORTER PERMEASE PROTEIN DRRC-RELATED"/>
    <property type="match status" value="1"/>
</dbReference>
<dbReference type="GO" id="GO:0043190">
    <property type="term" value="C:ATP-binding cassette (ABC) transporter complex"/>
    <property type="evidence" value="ECO:0007669"/>
    <property type="project" value="InterPro"/>
</dbReference>
<dbReference type="InterPro" id="IPR047817">
    <property type="entry name" value="ABC2_TM_bact-type"/>
</dbReference>
<protein>
    <recommendedName>
        <fullName evidence="5">Transport permease protein</fullName>
    </recommendedName>
</protein>
<evidence type="ECO:0000256" key="4">
    <source>
        <dbReference type="ARBA" id="ARBA00023136"/>
    </source>
</evidence>
<dbReference type="Proteomes" id="UP000245998">
    <property type="component" value="Unassembled WGS sequence"/>
</dbReference>
<feature type="transmembrane region" description="Helical" evidence="5">
    <location>
        <begin position="51"/>
        <end position="72"/>
    </location>
</feature>
<dbReference type="InterPro" id="IPR000412">
    <property type="entry name" value="ABC_2_transport"/>
</dbReference>
<keyword evidence="4 5" id="KW-0472">Membrane</keyword>
<reference evidence="7 8" key="1">
    <citation type="submission" date="2018-04" db="EMBL/GenBank/DDBJ databases">
        <title>Camelliibacillus theae gen. nov., sp. nov., isolated from Pu'er tea.</title>
        <authorList>
            <person name="Niu L."/>
        </authorList>
    </citation>
    <scope>NUCLEOTIDE SEQUENCE [LARGE SCALE GENOMIC DNA]</scope>
    <source>
        <strain evidence="7 8">T8</strain>
    </source>
</reference>
<keyword evidence="5" id="KW-1003">Cell membrane</keyword>
<feature type="transmembrane region" description="Helical" evidence="5">
    <location>
        <begin position="128"/>
        <end position="151"/>
    </location>
</feature>